<reference evidence="3" key="1">
    <citation type="journal article" date="2019" name="Int. J. Syst. Evol. Microbiol.">
        <title>The Global Catalogue of Microorganisms (GCM) 10K type strain sequencing project: providing services to taxonomists for standard genome sequencing and annotation.</title>
        <authorList>
            <consortium name="The Broad Institute Genomics Platform"/>
            <consortium name="The Broad Institute Genome Sequencing Center for Infectious Disease"/>
            <person name="Wu L."/>
            <person name="Ma J."/>
        </authorList>
    </citation>
    <scope>NUCLEOTIDE SEQUENCE [LARGE SCALE GENOMIC DNA]</scope>
    <source>
        <strain evidence="3">JCM 31696</strain>
    </source>
</reference>
<evidence type="ECO:0000256" key="1">
    <source>
        <dbReference type="SAM" id="MobiDB-lite"/>
    </source>
</evidence>
<sequence>AGGNARKIAEEVREVEEQMREFTHPFAFRALPSGAYRDLVEAHPPRKDNENDAVFGADMATFPVALLAASCVDPPMTEEQVTQLADLLTEGQLMTMFGCCMALNRSMVDIPKSVTASEVLASFAQKSKQRARGGSPAGASSAGSLAG</sequence>
<feature type="compositionally biased region" description="Low complexity" evidence="1">
    <location>
        <begin position="132"/>
        <end position="147"/>
    </location>
</feature>
<evidence type="ECO:0000313" key="3">
    <source>
        <dbReference type="Proteomes" id="UP001597083"/>
    </source>
</evidence>
<organism evidence="2 3">
    <name type="scientific">Actinomadura adrarensis</name>
    <dbReference type="NCBI Taxonomy" id="1819600"/>
    <lineage>
        <taxon>Bacteria</taxon>
        <taxon>Bacillati</taxon>
        <taxon>Actinomycetota</taxon>
        <taxon>Actinomycetes</taxon>
        <taxon>Streptosporangiales</taxon>
        <taxon>Thermomonosporaceae</taxon>
        <taxon>Actinomadura</taxon>
    </lineage>
</organism>
<keyword evidence="3" id="KW-1185">Reference proteome</keyword>
<accession>A0ABW3CCT0</accession>
<dbReference type="Proteomes" id="UP001597083">
    <property type="component" value="Unassembled WGS sequence"/>
</dbReference>
<proteinExistence type="predicted"/>
<feature type="region of interest" description="Disordered" evidence="1">
    <location>
        <begin position="126"/>
        <end position="147"/>
    </location>
</feature>
<evidence type="ECO:0000313" key="2">
    <source>
        <dbReference type="EMBL" id="MFD0852340.1"/>
    </source>
</evidence>
<name>A0ABW3CCT0_9ACTN</name>
<feature type="non-terminal residue" evidence="2">
    <location>
        <position position="1"/>
    </location>
</feature>
<comment type="caution">
    <text evidence="2">The sequence shown here is derived from an EMBL/GenBank/DDBJ whole genome shotgun (WGS) entry which is preliminary data.</text>
</comment>
<protein>
    <submittedName>
        <fullName evidence="2">Uncharacterized protein</fullName>
    </submittedName>
</protein>
<dbReference type="EMBL" id="JBHTIR010001265">
    <property type="protein sequence ID" value="MFD0852340.1"/>
    <property type="molecule type" value="Genomic_DNA"/>
</dbReference>
<gene>
    <name evidence="2" type="ORF">ACFQ07_08905</name>
</gene>